<organism evidence="2 3">
    <name type="scientific">Rhodococcus wratislaviensis NBRC 100605</name>
    <dbReference type="NCBI Taxonomy" id="1219028"/>
    <lineage>
        <taxon>Bacteria</taxon>
        <taxon>Bacillati</taxon>
        <taxon>Actinomycetota</taxon>
        <taxon>Actinomycetes</taxon>
        <taxon>Mycobacteriales</taxon>
        <taxon>Nocardiaceae</taxon>
        <taxon>Rhodococcus</taxon>
    </lineage>
</organism>
<name>X0QHE5_RHOWR</name>
<protein>
    <submittedName>
        <fullName evidence="2">Uncharacterized protein</fullName>
    </submittedName>
</protein>
<sequence>MFNDAPAIAAPNPENQGRAASSMTHSPPSSGRRQIPLPTKAVRRQYSAPAVPILPAHFAQTHTPSKTFDAGNKQMHALPSLTVNAIRQLCSPSRMACNLELSSSGALDFELLSDAGLLAPHSPLQRSCADRIAGAR</sequence>
<feature type="compositionally biased region" description="Polar residues" evidence="1">
    <location>
        <begin position="13"/>
        <end position="32"/>
    </location>
</feature>
<dbReference type="Proteomes" id="UP000019491">
    <property type="component" value="Unassembled WGS sequence"/>
</dbReference>
<accession>X0QHE5</accession>
<feature type="region of interest" description="Disordered" evidence="1">
    <location>
        <begin position="1"/>
        <end position="35"/>
    </location>
</feature>
<dbReference type="AlphaFoldDB" id="X0QHE5"/>
<reference evidence="2 3" key="1">
    <citation type="submission" date="2014-02" db="EMBL/GenBank/DDBJ databases">
        <title>Whole genome shotgun sequence of Rhodococcus wratislaviensis NBRC 100605.</title>
        <authorList>
            <person name="Hosoyama A."/>
            <person name="Tsuchikane K."/>
            <person name="Yoshida I."/>
            <person name="Ohji S."/>
            <person name="Ichikawa N."/>
            <person name="Yamazoe A."/>
            <person name="Fujita N."/>
        </authorList>
    </citation>
    <scope>NUCLEOTIDE SEQUENCE [LARGE SCALE GENOMIC DNA]</scope>
    <source>
        <strain evidence="2 3">NBRC 100605</strain>
    </source>
</reference>
<evidence type="ECO:0000256" key="1">
    <source>
        <dbReference type="SAM" id="MobiDB-lite"/>
    </source>
</evidence>
<proteinExistence type="predicted"/>
<evidence type="ECO:0000313" key="2">
    <source>
        <dbReference type="EMBL" id="GAF50311.1"/>
    </source>
</evidence>
<gene>
    <name evidence="2" type="ORF">RW1_094_03520</name>
</gene>
<keyword evidence="3" id="KW-1185">Reference proteome</keyword>
<dbReference type="EMBL" id="BAWF01000094">
    <property type="protein sequence ID" value="GAF50311.1"/>
    <property type="molecule type" value="Genomic_DNA"/>
</dbReference>
<comment type="caution">
    <text evidence="2">The sequence shown here is derived from an EMBL/GenBank/DDBJ whole genome shotgun (WGS) entry which is preliminary data.</text>
</comment>
<evidence type="ECO:0000313" key="3">
    <source>
        <dbReference type="Proteomes" id="UP000019491"/>
    </source>
</evidence>